<feature type="domain" description="HTH tetR-type" evidence="6">
    <location>
        <begin position="20"/>
        <end position="80"/>
    </location>
</feature>
<dbReference type="Pfam" id="PF00440">
    <property type="entry name" value="TetR_N"/>
    <property type="match status" value="1"/>
</dbReference>
<evidence type="ECO:0000256" key="3">
    <source>
        <dbReference type="ARBA" id="ARBA00023163"/>
    </source>
</evidence>
<evidence type="ECO:0000313" key="7">
    <source>
        <dbReference type="EMBL" id="CDR01307.1"/>
    </source>
</evidence>
<keyword evidence="3" id="KW-0804">Transcription</keyword>
<feature type="DNA-binding region" description="H-T-H motif" evidence="4">
    <location>
        <begin position="43"/>
        <end position="62"/>
    </location>
</feature>
<proteinExistence type="predicted"/>
<dbReference type="GO" id="GO:0000976">
    <property type="term" value="F:transcription cis-regulatory region binding"/>
    <property type="evidence" value="ECO:0007669"/>
    <property type="project" value="TreeGrafter"/>
</dbReference>
<dbReference type="PRINTS" id="PR00455">
    <property type="entry name" value="HTHTETR"/>
</dbReference>
<dbReference type="PROSITE" id="PS50977">
    <property type="entry name" value="HTH_TETR_2"/>
    <property type="match status" value="1"/>
</dbReference>
<dbReference type="AlphaFoldDB" id="A0A060ZBT9"/>
<dbReference type="SUPFAM" id="SSF46689">
    <property type="entry name" value="Homeodomain-like"/>
    <property type="match status" value="1"/>
</dbReference>
<dbReference type="HOGENOM" id="CLU_069356_46_4_11"/>
<evidence type="ECO:0000259" key="6">
    <source>
        <dbReference type="PROSITE" id="PS50977"/>
    </source>
</evidence>
<dbReference type="GO" id="GO:0003700">
    <property type="term" value="F:DNA-binding transcription factor activity"/>
    <property type="evidence" value="ECO:0007669"/>
    <property type="project" value="TreeGrafter"/>
</dbReference>
<evidence type="ECO:0000256" key="4">
    <source>
        <dbReference type="PROSITE-ProRule" id="PRU00335"/>
    </source>
</evidence>
<accession>A0A060ZBT9</accession>
<evidence type="ECO:0000256" key="1">
    <source>
        <dbReference type="ARBA" id="ARBA00023015"/>
    </source>
</evidence>
<dbReference type="InterPro" id="IPR001647">
    <property type="entry name" value="HTH_TetR"/>
</dbReference>
<keyword evidence="1" id="KW-0805">Transcription regulation</keyword>
<dbReference type="PANTHER" id="PTHR30055">
    <property type="entry name" value="HTH-TYPE TRANSCRIPTIONAL REGULATOR RUTR"/>
    <property type="match status" value="1"/>
</dbReference>
<dbReference type="InterPro" id="IPR050109">
    <property type="entry name" value="HTH-type_TetR-like_transc_reg"/>
</dbReference>
<protein>
    <submittedName>
        <fullName evidence="7">Regulatory protein TetR</fullName>
    </submittedName>
</protein>
<keyword evidence="2 4" id="KW-0238">DNA-binding</keyword>
<gene>
    <name evidence="7" type="ORF">SIRAN271</name>
</gene>
<evidence type="ECO:0000256" key="2">
    <source>
        <dbReference type="ARBA" id="ARBA00023125"/>
    </source>
</evidence>
<dbReference type="PANTHER" id="PTHR30055:SF234">
    <property type="entry name" value="HTH-TYPE TRANSCRIPTIONAL REGULATOR BETI"/>
    <property type="match status" value="1"/>
</dbReference>
<dbReference type="InterPro" id="IPR009057">
    <property type="entry name" value="Homeodomain-like_sf"/>
</dbReference>
<sequence>MTSAASSGPLPSVPQQDRSRRSARQILTAAITLLTDNGIGDFTMTDVSQAAGLSIGGVYGRYPTKEALLREVKDHVLSTLEAAVAETVETTHGGDLRQAMTALVTVIARSLHQQSRLFAFVFLHSGDDPQMRRRGFRFHDRMKSAFMEALLPLVRGPHSSARQAVDILYETVIHSLISRSVTAGSVDPGETTYASPPDWETYAHALTAMCCLYLAAPPHPSWNLGDADVL</sequence>
<reference evidence="7" key="1">
    <citation type="submission" date="2014-05" db="EMBL/GenBank/DDBJ databases">
        <authorList>
            <person name="Horn Fabian"/>
        </authorList>
    </citation>
    <scope>NUCLEOTIDE SEQUENCE</scope>
</reference>
<name>A0A060ZBT9_9ACTN</name>
<evidence type="ECO:0000256" key="5">
    <source>
        <dbReference type="SAM" id="MobiDB-lite"/>
    </source>
</evidence>
<organism evidence="7">
    <name type="scientific">Streptomyces iranensis</name>
    <dbReference type="NCBI Taxonomy" id="576784"/>
    <lineage>
        <taxon>Bacteria</taxon>
        <taxon>Bacillati</taxon>
        <taxon>Actinomycetota</taxon>
        <taxon>Actinomycetes</taxon>
        <taxon>Kitasatosporales</taxon>
        <taxon>Streptomycetaceae</taxon>
        <taxon>Streptomyces</taxon>
        <taxon>Streptomyces violaceusniger group</taxon>
    </lineage>
</organism>
<feature type="region of interest" description="Disordered" evidence="5">
    <location>
        <begin position="1"/>
        <end position="21"/>
    </location>
</feature>
<dbReference type="EMBL" id="LK022848">
    <property type="protein sequence ID" value="CDR01307.1"/>
    <property type="molecule type" value="Genomic_DNA"/>
</dbReference>
<dbReference type="Gene3D" id="1.10.357.10">
    <property type="entry name" value="Tetracycline Repressor, domain 2"/>
    <property type="match status" value="1"/>
</dbReference>